<sequence>MSVPEEIYSGIENKVTIKHGYVKMKSRQLGGFWKKRYIVLYSPSSMGPSRLVKYNDKNDANRGEKCLSEIMMADVGTVVRMASEDSKHGITLNMPTEVRQFLCDDEVDCCDWLQKLKAETGKMDVLPQGVFRVFLIPSAQLNYSGECCLHIHSEMFLLSENPDKSDPIVEWNIKYIRRYAVDESKKLLKIENGRYH</sequence>
<reference evidence="2" key="1">
    <citation type="submission" date="2019-08" db="EMBL/GenBank/DDBJ databases">
        <title>The improved chromosome-level genome for the pearl oyster Pinctada fucata martensii using PacBio sequencing and Hi-C.</title>
        <authorList>
            <person name="Zheng Z."/>
        </authorList>
    </citation>
    <scope>NUCLEOTIDE SEQUENCE</scope>
    <source>
        <strain evidence="2">ZZ-2019</strain>
        <tissue evidence="2">Adductor muscle</tissue>
    </source>
</reference>
<dbReference type="PANTHER" id="PTHR21258">
    <property type="entry name" value="DOCKING PROTEIN RELATED"/>
    <property type="match status" value="1"/>
</dbReference>
<dbReference type="GO" id="GO:0007169">
    <property type="term" value="P:cell surface receptor protein tyrosine kinase signaling pathway"/>
    <property type="evidence" value="ECO:0007669"/>
    <property type="project" value="TreeGrafter"/>
</dbReference>
<dbReference type="SUPFAM" id="SSF50729">
    <property type="entry name" value="PH domain-like"/>
    <property type="match status" value="2"/>
</dbReference>
<dbReference type="PROSITE" id="PS50003">
    <property type="entry name" value="PH_DOMAIN"/>
    <property type="match status" value="1"/>
</dbReference>
<dbReference type="SMART" id="SM00233">
    <property type="entry name" value="PH"/>
    <property type="match status" value="1"/>
</dbReference>
<proteinExistence type="predicted"/>
<comment type="caution">
    <text evidence="2">The sequence shown here is derived from an EMBL/GenBank/DDBJ whole genome shotgun (WGS) entry which is preliminary data.</text>
</comment>
<dbReference type="InterPro" id="IPR050996">
    <property type="entry name" value="Docking_Protein_DOK"/>
</dbReference>
<accession>A0AA89BKF5</accession>
<feature type="domain" description="PH" evidence="1">
    <location>
        <begin position="15"/>
        <end position="121"/>
    </location>
</feature>
<protein>
    <recommendedName>
        <fullName evidence="1">PH domain-containing protein</fullName>
    </recommendedName>
</protein>
<evidence type="ECO:0000259" key="1">
    <source>
        <dbReference type="PROSITE" id="PS50003"/>
    </source>
</evidence>
<gene>
    <name evidence="2" type="ORF">FSP39_008438</name>
</gene>
<dbReference type="Gene3D" id="2.30.29.30">
    <property type="entry name" value="Pleckstrin-homology domain (PH domain)/Phosphotyrosine-binding domain (PTB)"/>
    <property type="match status" value="2"/>
</dbReference>
<organism evidence="2 3">
    <name type="scientific">Pinctada imbricata</name>
    <name type="common">Atlantic pearl-oyster</name>
    <name type="synonym">Pinctada martensii</name>
    <dbReference type="NCBI Taxonomy" id="66713"/>
    <lineage>
        <taxon>Eukaryota</taxon>
        <taxon>Metazoa</taxon>
        <taxon>Spiralia</taxon>
        <taxon>Lophotrochozoa</taxon>
        <taxon>Mollusca</taxon>
        <taxon>Bivalvia</taxon>
        <taxon>Autobranchia</taxon>
        <taxon>Pteriomorphia</taxon>
        <taxon>Pterioida</taxon>
        <taxon>Pterioidea</taxon>
        <taxon>Pteriidae</taxon>
        <taxon>Pinctada</taxon>
    </lineage>
</organism>
<evidence type="ECO:0000313" key="3">
    <source>
        <dbReference type="Proteomes" id="UP001186944"/>
    </source>
</evidence>
<dbReference type="Pfam" id="PF00169">
    <property type="entry name" value="PH"/>
    <property type="match status" value="1"/>
</dbReference>
<dbReference type="EMBL" id="VSWD01000012">
    <property type="protein sequence ID" value="KAK3085768.1"/>
    <property type="molecule type" value="Genomic_DNA"/>
</dbReference>
<name>A0AA89BKF5_PINIB</name>
<dbReference type="PANTHER" id="PTHR21258:SF61">
    <property type="entry name" value="PROTEIN CHICO"/>
    <property type="match status" value="1"/>
</dbReference>
<dbReference type="InterPro" id="IPR011993">
    <property type="entry name" value="PH-like_dom_sf"/>
</dbReference>
<dbReference type="InterPro" id="IPR001849">
    <property type="entry name" value="PH_domain"/>
</dbReference>
<dbReference type="GO" id="GO:0005737">
    <property type="term" value="C:cytoplasm"/>
    <property type="evidence" value="ECO:0007669"/>
    <property type="project" value="TreeGrafter"/>
</dbReference>
<dbReference type="Proteomes" id="UP001186944">
    <property type="component" value="Unassembled WGS sequence"/>
</dbReference>
<dbReference type="AlphaFoldDB" id="A0AA89BKF5"/>
<evidence type="ECO:0000313" key="2">
    <source>
        <dbReference type="EMBL" id="KAK3085768.1"/>
    </source>
</evidence>
<keyword evidence="3" id="KW-1185">Reference proteome</keyword>